<name>A0A0R0GSS7_SOYBN</name>
<evidence type="ECO:0000313" key="3">
    <source>
        <dbReference type="Proteomes" id="UP000008827"/>
    </source>
</evidence>
<dbReference type="AlphaFoldDB" id="A0A0R0GSS7"/>
<accession>A0A0R0GSS7</accession>
<dbReference type="Gramene" id="KRH17060">
    <property type="protein sequence ID" value="KRH17060"/>
    <property type="gene ID" value="GLYMA_14G195500"/>
</dbReference>
<dbReference type="EnsemblPlants" id="KRH17060">
    <property type="protein sequence ID" value="KRH17060"/>
    <property type="gene ID" value="GLYMA_14G195500"/>
</dbReference>
<dbReference type="Proteomes" id="UP000008827">
    <property type="component" value="Chromosome 14"/>
</dbReference>
<organism evidence="1">
    <name type="scientific">Glycine max</name>
    <name type="common">Soybean</name>
    <name type="synonym">Glycine hispida</name>
    <dbReference type="NCBI Taxonomy" id="3847"/>
    <lineage>
        <taxon>Eukaryota</taxon>
        <taxon>Viridiplantae</taxon>
        <taxon>Streptophyta</taxon>
        <taxon>Embryophyta</taxon>
        <taxon>Tracheophyta</taxon>
        <taxon>Spermatophyta</taxon>
        <taxon>Magnoliopsida</taxon>
        <taxon>eudicotyledons</taxon>
        <taxon>Gunneridae</taxon>
        <taxon>Pentapetalae</taxon>
        <taxon>rosids</taxon>
        <taxon>fabids</taxon>
        <taxon>Fabales</taxon>
        <taxon>Fabaceae</taxon>
        <taxon>Papilionoideae</taxon>
        <taxon>50 kb inversion clade</taxon>
        <taxon>NPAAA clade</taxon>
        <taxon>indigoferoid/millettioid clade</taxon>
        <taxon>Phaseoleae</taxon>
        <taxon>Glycine</taxon>
        <taxon>Glycine subgen. Soja</taxon>
    </lineage>
</organism>
<reference evidence="2" key="2">
    <citation type="submission" date="2018-02" db="UniProtKB">
        <authorList>
            <consortium name="EnsemblPlants"/>
        </authorList>
    </citation>
    <scope>IDENTIFICATION</scope>
    <source>
        <strain evidence="2">Williams 82</strain>
    </source>
</reference>
<reference evidence="1" key="3">
    <citation type="submission" date="2018-07" db="EMBL/GenBank/DDBJ databases">
        <title>WGS assembly of Glycine max.</title>
        <authorList>
            <person name="Schmutz J."/>
            <person name="Cannon S."/>
            <person name="Schlueter J."/>
            <person name="Ma J."/>
            <person name="Mitros T."/>
            <person name="Nelson W."/>
            <person name="Hyten D."/>
            <person name="Song Q."/>
            <person name="Thelen J."/>
            <person name="Cheng J."/>
            <person name="Xu D."/>
            <person name="Hellsten U."/>
            <person name="May G."/>
            <person name="Yu Y."/>
            <person name="Sakurai T."/>
            <person name="Umezawa T."/>
            <person name="Bhattacharyya M."/>
            <person name="Sandhu D."/>
            <person name="Valliyodan B."/>
            <person name="Lindquist E."/>
            <person name="Peto M."/>
            <person name="Grant D."/>
            <person name="Shu S."/>
            <person name="Goodstein D."/>
            <person name="Barry K."/>
            <person name="Futrell-Griggs M."/>
            <person name="Abernathy B."/>
            <person name="Du J."/>
            <person name="Tian Z."/>
            <person name="Zhu L."/>
            <person name="Gill N."/>
            <person name="Joshi T."/>
            <person name="Libault M."/>
            <person name="Sethuraman A."/>
            <person name="Zhang X."/>
            <person name="Shinozaki K."/>
            <person name="Nguyen H."/>
            <person name="Wing R."/>
            <person name="Cregan P."/>
            <person name="Specht J."/>
            <person name="Grimwood J."/>
            <person name="Rokhsar D."/>
            <person name="Stacey G."/>
            <person name="Shoemaker R."/>
            <person name="Jackson S."/>
        </authorList>
    </citation>
    <scope>NUCLEOTIDE SEQUENCE</scope>
    <source>
        <tissue evidence="1">Callus</tissue>
    </source>
</reference>
<evidence type="ECO:0000313" key="2">
    <source>
        <dbReference type="EnsemblPlants" id="KRH17060"/>
    </source>
</evidence>
<sequence>MIRTETSVPYKNFIEVLMHFYVSHLADNCSDHTPGMLFRKNIPRKLKNILDLIKHSFNSIKSVSLKSPYACV</sequence>
<reference evidence="1 2" key="1">
    <citation type="journal article" date="2010" name="Nature">
        <title>Genome sequence of the palaeopolyploid soybean.</title>
        <authorList>
            <person name="Schmutz J."/>
            <person name="Cannon S.B."/>
            <person name="Schlueter J."/>
            <person name="Ma J."/>
            <person name="Mitros T."/>
            <person name="Nelson W."/>
            <person name="Hyten D.L."/>
            <person name="Song Q."/>
            <person name="Thelen J.J."/>
            <person name="Cheng J."/>
            <person name="Xu D."/>
            <person name="Hellsten U."/>
            <person name="May G.D."/>
            <person name="Yu Y."/>
            <person name="Sakurai T."/>
            <person name="Umezawa T."/>
            <person name="Bhattacharyya M.K."/>
            <person name="Sandhu D."/>
            <person name="Valliyodan B."/>
            <person name="Lindquist E."/>
            <person name="Peto M."/>
            <person name="Grant D."/>
            <person name="Shu S."/>
            <person name="Goodstein D."/>
            <person name="Barry K."/>
            <person name="Futrell-Griggs M."/>
            <person name="Abernathy B."/>
            <person name="Du J."/>
            <person name="Tian Z."/>
            <person name="Zhu L."/>
            <person name="Gill N."/>
            <person name="Joshi T."/>
            <person name="Libault M."/>
            <person name="Sethuraman A."/>
            <person name="Zhang X.-C."/>
            <person name="Shinozaki K."/>
            <person name="Nguyen H.T."/>
            <person name="Wing R.A."/>
            <person name="Cregan P."/>
            <person name="Specht J."/>
            <person name="Grimwood J."/>
            <person name="Rokhsar D."/>
            <person name="Stacey G."/>
            <person name="Shoemaker R.C."/>
            <person name="Jackson S.A."/>
        </authorList>
    </citation>
    <scope>NUCLEOTIDE SEQUENCE</scope>
    <source>
        <strain evidence="2">cv. Williams 82</strain>
        <tissue evidence="1">Callus</tissue>
    </source>
</reference>
<protein>
    <submittedName>
        <fullName evidence="1 2">Uncharacterized protein</fullName>
    </submittedName>
</protein>
<keyword evidence="3" id="KW-1185">Reference proteome</keyword>
<dbReference type="EMBL" id="CM000847">
    <property type="protein sequence ID" value="KRH17060.1"/>
    <property type="molecule type" value="Genomic_DNA"/>
</dbReference>
<dbReference type="InParanoid" id="A0A0R0GSS7"/>
<proteinExistence type="predicted"/>
<gene>
    <name evidence="1" type="ORF">GLYMA_14G195500</name>
</gene>
<evidence type="ECO:0000313" key="1">
    <source>
        <dbReference type="EMBL" id="KRH17060.1"/>
    </source>
</evidence>